<evidence type="ECO:0008006" key="3">
    <source>
        <dbReference type="Google" id="ProtNLM"/>
    </source>
</evidence>
<name>A0A0K2QRH8_9CAUD</name>
<sequence>MIVDSTPLDFEIQRVMQSSVSPNFYSYTGQFKIGSQTFDVIKITDIDEHADYELAYGAVKMMRVVMLLGDYTTQIYPAKGNLEFILKTELLNYTNYDKSDQPGSVTVETFNVSIDPKARPYMAEDNNSESLSREVQNLIDFVEIDIQLKPKLLDDIAKVSVGGNYTNTTNADVIKNAITMHCAELQLDDDEKLLGVNMHPSAATDKWPQVIIDHGVMLSDLADYVQKKTGGVFPTGMAQFVHDRIWYVYPPYDTAGFDDAKEKLIVISVPAKRYPQIEKTYLTQNGITTILSTGNKKIQSDKSQIQDNAGNGVMFADANQIVQGFSKDGNNTALVQRSKNNSEFVGEQAPNGKNNVRMSAENITANPYLATSRLARSQGHFYTVEWENADPELIKPGLNVKIMFLNEGEVKEVNGVLLKAHIQTKMNGKGLLANGYRSFIAMVIFVRADDPNQAGLVGLD</sequence>
<dbReference type="GeneID" id="26634635"/>
<evidence type="ECO:0000313" key="1">
    <source>
        <dbReference type="EMBL" id="BAS04966.1"/>
    </source>
</evidence>
<dbReference type="EMBL" id="AP014927">
    <property type="protein sequence ID" value="BAS04966.1"/>
    <property type="molecule type" value="Genomic_DNA"/>
</dbReference>
<accession>A0A0K2QRH8</accession>
<protein>
    <recommendedName>
        <fullName evidence="3">Virion structural protein</fullName>
    </recommendedName>
</protein>
<evidence type="ECO:0000313" key="2">
    <source>
        <dbReference type="Proteomes" id="UP000202583"/>
    </source>
</evidence>
<reference evidence="1 2" key="1">
    <citation type="submission" date="2015-07" db="EMBL/GenBank/DDBJ databases">
        <title>Two Asian jumbo phage RSL2 and RSF1 infecting the phytopathogen Ralstonia solanacearum share common features related to the phi-KZ-like phages.</title>
        <authorList>
            <person name="Kawasaki T."/>
            <person name="Fujie M."/>
            <person name="Chatchawankanphanich O."/>
            <person name="Ogata H."/>
            <person name="Yamada T."/>
        </authorList>
    </citation>
    <scope>NUCLEOTIDE SEQUENCE [LARGE SCALE GENOMIC DNA]</scope>
    <source>
        <strain evidence="1 2">RSF1</strain>
    </source>
</reference>
<keyword evidence="2" id="KW-1185">Reference proteome</keyword>
<dbReference type="RefSeq" id="YP_009207978.1">
    <property type="nucleotide sequence ID" value="NC_028899.1"/>
</dbReference>
<dbReference type="Proteomes" id="UP000202583">
    <property type="component" value="Segment"/>
</dbReference>
<dbReference type="KEGG" id="vg:26634635"/>
<dbReference type="OrthoDB" id="11907at10239"/>
<organism evidence="1 2">
    <name type="scientific">Ralstonia phage RSF1</name>
    <dbReference type="NCBI Taxonomy" id="1689679"/>
    <lineage>
        <taxon>Viruses</taxon>
        <taxon>Duplodnaviria</taxon>
        <taxon>Heunggongvirae</taxon>
        <taxon>Uroviricota</taxon>
        <taxon>Caudoviricetes</taxon>
        <taxon>Chimalliviridae</taxon>
        <taxon>Chiangmaivirus</taxon>
        <taxon>Chiangmaivirus RSF1</taxon>
    </lineage>
</organism>
<proteinExistence type="predicted"/>